<dbReference type="Gene3D" id="3.30.1490.270">
    <property type="match status" value="1"/>
</dbReference>
<evidence type="ECO:0000313" key="3">
    <source>
        <dbReference type="Proteomes" id="UP000198951"/>
    </source>
</evidence>
<accession>A0A1H3ZBR1</accession>
<reference evidence="3" key="1">
    <citation type="submission" date="2016-10" db="EMBL/GenBank/DDBJ databases">
        <authorList>
            <person name="Varghese N."/>
            <person name="Submissions S."/>
        </authorList>
    </citation>
    <scope>NUCLEOTIDE SEQUENCE [LARGE SCALE GENOMIC DNA]</scope>
    <source>
        <strain evidence="3">DSM 22376</strain>
    </source>
</reference>
<keyword evidence="3" id="KW-1185">Reference proteome</keyword>
<feature type="domain" description="Circularly permuted ATP-grasp type 2" evidence="1">
    <location>
        <begin position="95"/>
        <end position="471"/>
    </location>
</feature>
<evidence type="ECO:0000259" key="1">
    <source>
        <dbReference type="Pfam" id="PF14403"/>
    </source>
</evidence>
<name>A0A1H3ZBR1_9FLAO</name>
<dbReference type="PANTHER" id="PTHR34595">
    <property type="entry name" value="BLR5612 PROTEIN"/>
    <property type="match status" value="1"/>
</dbReference>
<dbReference type="Gene3D" id="3.40.50.11290">
    <property type="match status" value="1"/>
</dbReference>
<dbReference type="Proteomes" id="UP000198951">
    <property type="component" value="Unassembled WGS sequence"/>
</dbReference>
<dbReference type="InterPro" id="IPR025841">
    <property type="entry name" value="CP_ATPgrasp_2"/>
</dbReference>
<proteinExistence type="predicted"/>
<protein>
    <submittedName>
        <fullName evidence="2">Uncharacterized conserved protein, circularly permuted ATPgrasp superfamily</fullName>
    </submittedName>
</protein>
<dbReference type="PANTHER" id="PTHR34595:SF7">
    <property type="entry name" value="SLL1039 PROTEIN"/>
    <property type="match status" value="1"/>
</dbReference>
<organism evidence="2 3">
    <name type="scientific">Flavobacterium gillisiae</name>
    <dbReference type="NCBI Taxonomy" id="150146"/>
    <lineage>
        <taxon>Bacteria</taxon>
        <taxon>Pseudomonadati</taxon>
        <taxon>Bacteroidota</taxon>
        <taxon>Flavobacteriia</taxon>
        <taxon>Flavobacteriales</taxon>
        <taxon>Flavobacteriaceae</taxon>
        <taxon>Flavobacterium</taxon>
    </lineage>
</organism>
<gene>
    <name evidence="2" type="ORF">SAMN05443667_102342</name>
</gene>
<dbReference type="SUPFAM" id="SSF56059">
    <property type="entry name" value="Glutathione synthetase ATP-binding domain-like"/>
    <property type="match status" value="1"/>
</dbReference>
<evidence type="ECO:0000313" key="2">
    <source>
        <dbReference type="EMBL" id="SEA21206.1"/>
    </source>
</evidence>
<dbReference type="InterPro" id="IPR016450">
    <property type="entry name" value="UCP005522"/>
</dbReference>
<dbReference type="STRING" id="150146.SAMN05443667_102342"/>
<dbReference type="AlphaFoldDB" id="A0A1H3ZBR1"/>
<dbReference type="InterPro" id="IPR051680">
    <property type="entry name" value="ATP-dep_Glu-Cys_Ligase-2"/>
</dbReference>
<dbReference type="Pfam" id="PF14403">
    <property type="entry name" value="CP_ATPgrasp_2"/>
    <property type="match status" value="1"/>
</dbReference>
<sequence length="494" mass="55444">MFATNSFFINYSTTENMVKLTPNLNPRGWDEMFSKDGVRESYRQVLQTLEGLNLESLNKKHSLASDIFMNQGITFTVYSDEDQGIERIFPFDIIPRILTKNEWNEVETGITQRLRALNLFLEDIYNEQLIVKEGIIPAALITTCPHYLPEVHGIKVPHDIHVHIAGIDLIRGEKGEFYVLEDNLRCPSGVSYMLENREITKRIFPEMFTANNVSMVVNYPMILHNILVSLSPRNISKPNVVLMTPGVYNSAYYEHTFLARQMGIPLVEGRDLVVNNGKVYMKTTSGLQQVDVIYRRLDDEYLDPLVFRPDSALGVPGLISAYKLGTVALVNAVGNGVADDKAVYAYVPDMIKYYLNEEPILKNVPTYQMENLEEREFVFADMGNMVIKETNGSGGYGMVMGNKASEKELEDAKIAIVKNPRNFIAQPIIQLSTVPCFIDGELKLRHVDLRPYALCGPNGVQIVPGGLTRVALTEGSLVVNSSQGGGSKDTWVMK</sequence>
<dbReference type="EMBL" id="FNRD01000002">
    <property type="protein sequence ID" value="SEA21206.1"/>
    <property type="molecule type" value="Genomic_DNA"/>
</dbReference>
<dbReference type="PIRSF" id="PIRSF005522">
    <property type="entry name" value="UCP005522"/>
    <property type="match status" value="1"/>
</dbReference>